<evidence type="ECO:0008006" key="3">
    <source>
        <dbReference type="Google" id="ProtNLM"/>
    </source>
</evidence>
<gene>
    <name evidence="1" type="ORF">HO173_004179</name>
</gene>
<dbReference type="SUPFAM" id="SSF54427">
    <property type="entry name" value="NTF2-like"/>
    <property type="match status" value="1"/>
</dbReference>
<evidence type="ECO:0000313" key="2">
    <source>
        <dbReference type="Proteomes" id="UP000578531"/>
    </source>
</evidence>
<accession>A0A8H6G029</accession>
<keyword evidence="2" id="KW-1185">Reference proteome</keyword>
<dbReference type="InterPro" id="IPR032710">
    <property type="entry name" value="NTF2-like_dom_sf"/>
</dbReference>
<protein>
    <recommendedName>
        <fullName evidence="3">SnoaL-like domain-containing protein</fullName>
    </recommendedName>
</protein>
<dbReference type="AlphaFoldDB" id="A0A8H6G029"/>
<name>A0A8H6G029_9LECA</name>
<dbReference type="OrthoDB" id="3814701at2759"/>
<dbReference type="Proteomes" id="UP000578531">
    <property type="component" value="Unassembled WGS sequence"/>
</dbReference>
<organism evidence="1 2">
    <name type="scientific">Letharia columbiana</name>
    <dbReference type="NCBI Taxonomy" id="112416"/>
    <lineage>
        <taxon>Eukaryota</taxon>
        <taxon>Fungi</taxon>
        <taxon>Dikarya</taxon>
        <taxon>Ascomycota</taxon>
        <taxon>Pezizomycotina</taxon>
        <taxon>Lecanoromycetes</taxon>
        <taxon>OSLEUM clade</taxon>
        <taxon>Lecanoromycetidae</taxon>
        <taxon>Lecanorales</taxon>
        <taxon>Lecanorineae</taxon>
        <taxon>Parmeliaceae</taxon>
        <taxon>Letharia</taxon>
    </lineage>
</organism>
<dbReference type="RefSeq" id="XP_037167296.1">
    <property type="nucleotide sequence ID" value="XM_037306103.1"/>
</dbReference>
<dbReference type="GeneID" id="59285844"/>
<dbReference type="EMBL" id="JACCJC010000012">
    <property type="protein sequence ID" value="KAF6237978.1"/>
    <property type="molecule type" value="Genomic_DNA"/>
</dbReference>
<proteinExistence type="predicted"/>
<comment type="caution">
    <text evidence="1">The sequence shown here is derived from an EMBL/GenBank/DDBJ whole genome shotgun (WGS) entry which is preliminary data.</text>
</comment>
<dbReference type="Gene3D" id="3.10.450.50">
    <property type="match status" value="1"/>
</dbReference>
<evidence type="ECO:0000313" key="1">
    <source>
        <dbReference type="EMBL" id="KAF6237978.1"/>
    </source>
</evidence>
<reference evidence="1 2" key="1">
    <citation type="journal article" date="2020" name="Genomics">
        <title>Complete, high-quality genomes from long-read metagenomic sequencing of two wolf lichen thalli reveals enigmatic genome architecture.</title>
        <authorList>
            <person name="McKenzie S.K."/>
            <person name="Walston R.F."/>
            <person name="Allen J.L."/>
        </authorList>
    </citation>
    <scope>NUCLEOTIDE SEQUENCE [LARGE SCALE GENOMIC DNA]</scope>
    <source>
        <strain evidence="1">WasteWater2</strain>
    </source>
</reference>
<sequence>MSSTTPTEVVSKLLKNTLNPEVVRELVAPDATYVSLNYDNPDLTKILPYAGSHTKAGPQAIIDTFATVNRIWANEAFEIQTLFGAGKDVAVFGSFTYRSRSLGKVSVSPFSIWCKVNEDGKVTYMQFMEDTLGSTDSFKKGGQKQYVVFKEKGEIEVQLNVERGFRHLLNMMGEFRLMWSCTAGIGSNGFRSPEAISP</sequence>